<dbReference type="Proteomes" id="UP000245647">
    <property type="component" value="Unassembled WGS sequence"/>
</dbReference>
<accession>A0A2U2PC55</accession>
<comment type="caution">
    <text evidence="1">The sequence shown here is derived from an EMBL/GenBank/DDBJ whole genome shotgun (WGS) entry which is preliminary data.</text>
</comment>
<keyword evidence="2" id="KW-1185">Reference proteome</keyword>
<reference evidence="1 2" key="1">
    <citation type="submission" date="2018-04" db="EMBL/GenBank/DDBJ databases">
        <title>Pedobacter chongqingensis sp. nov., isolated from a rottenly hemp rope.</title>
        <authorList>
            <person name="Cai Y."/>
        </authorList>
    </citation>
    <scope>NUCLEOTIDE SEQUENCE [LARGE SCALE GENOMIC DNA]</scope>
    <source>
        <strain evidence="1 2">FJ4-8</strain>
    </source>
</reference>
<proteinExistence type="predicted"/>
<evidence type="ECO:0000313" key="1">
    <source>
        <dbReference type="EMBL" id="PWG78986.1"/>
    </source>
</evidence>
<protein>
    <submittedName>
        <fullName evidence="1">Uncharacterized protein</fullName>
    </submittedName>
</protein>
<name>A0A2U2PC55_9SPHI</name>
<organism evidence="1 2">
    <name type="scientific">Pararcticibacter amylolyticus</name>
    <dbReference type="NCBI Taxonomy" id="2173175"/>
    <lineage>
        <taxon>Bacteria</taxon>
        <taxon>Pseudomonadati</taxon>
        <taxon>Bacteroidota</taxon>
        <taxon>Sphingobacteriia</taxon>
        <taxon>Sphingobacteriales</taxon>
        <taxon>Sphingobacteriaceae</taxon>
        <taxon>Pararcticibacter</taxon>
    </lineage>
</organism>
<dbReference type="AlphaFoldDB" id="A0A2U2PC55"/>
<evidence type="ECO:0000313" key="2">
    <source>
        <dbReference type="Proteomes" id="UP000245647"/>
    </source>
</evidence>
<sequence length="63" mass="7413">MQDQGVGPGELNTRLLQKIEELTLYLIEKDRTDQIQKADLEALRKQGEILKQRIHELEQKIKQ</sequence>
<dbReference type="EMBL" id="QEAS01000018">
    <property type="protein sequence ID" value="PWG78986.1"/>
    <property type="molecule type" value="Genomic_DNA"/>
</dbReference>
<gene>
    <name evidence="1" type="ORF">DDR33_19240</name>
</gene>